<keyword evidence="2" id="KW-0472">Membrane</keyword>
<feature type="transmembrane region" description="Helical" evidence="2">
    <location>
        <begin position="52"/>
        <end position="78"/>
    </location>
</feature>
<sequence>MGKNPTNKTSVFISVISGASGGLLLILIGHPLSKLFLPGESQSPNASDVISIANTYIVFTTFIFVMITIMIAISSMWFSKWFGSTKDKEIRENQRELLDKLESDPKLADTFISTLLKQQKVEKRVKSVVEPIIDEYTDKLKTLATKELPQRTTKTGEEINFSGKLTEESGREDE</sequence>
<feature type="region of interest" description="Disordered" evidence="1">
    <location>
        <begin position="152"/>
        <end position="174"/>
    </location>
</feature>
<feature type="compositionally biased region" description="Basic and acidic residues" evidence="1">
    <location>
        <begin position="165"/>
        <end position="174"/>
    </location>
</feature>
<dbReference type="AlphaFoldDB" id="A0A450ZFL7"/>
<gene>
    <name evidence="3" type="ORF">BECKTC1821D_GA0114238_11913</name>
</gene>
<accession>A0A450ZFL7</accession>
<feature type="transmembrane region" description="Helical" evidence="2">
    <location>
        <begin position="12"/>
        <end position="32"/>
    </location>
</feature>
<evidence type="ECO:0000256" key="2">
    <source>
        <dbReference type="SAM" id="Phobius"/>
    </source>
</evidence>
<name>A0A450ZFL7_9GAMM</name>
<dbReference type="EMBL" id="CAADFS010000191">
    <property type="protein sequence ID" value="VFK52559.1"/>
    <property type="molecule type" value="Genomic_DNA"/>
</dbReference>
<organism evidence="3">
    <name type="scientific">Candidatus Kentrum sp. TC</name>
    <dbReference type="NCBI Taxonomy" id="2126339"/>
    <lineage>
        <taxon>Bacteria</taxon>
        <taxon>Pseudomonadati</taxon>
        <taxon>Pseudomonadota</taxon>
        <taxon>Gammaproteobacteria</taxon>
        <taxon>Candidatus Kentrum</taxon>
    </lineage>
</organism>
<keyword evidence="2" id="KW-0812">Transmembrane</keyword>
<evidence type="ECO:0000256" key="1">
    <source>
        <dbReference type="SAM" id="MobiDB-lite"/>
    </source>
</evidence>
<keyword evidence="2" id="KW-1133">Transmembrane helix</keyword>
<reference evidence="3" key="1">
    <citation type="submission" date="2019-02" db="EMBL/GenBank/DDBJ databases">
        <authorList>
            <person name="Gruber-Vodicka R. H."/>
            <person name="Seah K. B. B."/>
        </authorList>
    </citation>
    <scope>NUCLEOTIDE SEQUENCE</scope>
    <source>
        <strain evidence="3">BECK_BZ123</strain>
    </source>
</reference>
<evidence type="ECO:0000313" key="3">
    <source>
        <dbReference type="EMBL" id="VFK52559.1"/>
    </source>
</evidence>
<proteinExistence type="predicted"/>
<protein>
    <submittedName>
        <fullName evidence="3">Uncharacterized protein</fullName>
    </submittedName>
</protein>